<dbReference type="AlphaFoldDB" id="A0A0U5CE67"/>
<proteinExistence type="predicted"/>
<name>A0A0U5CE67_ASPCI</name>
<evidence type="ECO:0000313" key="3">
    <source>
        <dbReference type="EMBL" id="CEL08202.1"/>
    </source>
</evidence>
<protein>
    <recommendedName>
        <fullName evidence="2">C2H2-type domain-containing protein</fullName>
    </recommendedName>
</protein>
<dbReference type="SMART" id="SM00355">
    <property type="entry name" value="ZnF_C2H2"/>
    <property type="match status" value="2"/>
</dbReference>
<accession>A0A0U5CE67</accession>
<evidence type="ECO:0000259" key="2">
    <source>
        <dbReference type="PROSITE" id="PS50157"/>
    </source>
</evidence>
<dbReference type="GO" id="GO:0008270">
    <property type="term" value="F:zinc ion binding"/>
    <property type="evidence" value="ECO:0007669"/>
    <property type="project" value="UniProtKB-KW"/>
</dbReference>
<keyword evidence="4" id="KW-1185">Reference proteome</keyword>
<dbReference type="EMBL" id="CDMC01000010">
    <property type="protein sequence ID" value="CEL08202.1"/>
    <property type="molecule type" value="Genomic_DNA"/>
</dbReference>
<sequence>MASLFNSSRSTLTGNAAPDYSENTFILPDFPVSLDFQPDRNAVNLLPTPYPESPLNGLDPMDVAFPPRINLGSVGQPAEVGPIHRPSSSLSHLGNPIIVRHPYAREPPTWNATFAPLDRQVQADERSTSRATGYMSEVVDQSMHSTPSERPSIFRAPAPLQIPDSFRCKWAGCRSSRQFHRVGDLIRHLRTIHISPTAFTCPETDCGKSFGRRDHLSEHVKRRHGG</sequence>
<evidence type="ECO:0000313" key="4">
    <source>
        <dbReference type="Proteomes" id="UP000054771"/>
    </source>
</evidence>
<keyword evidence="1" id="KW-0862">Zinc</keyword>
<dbReference type="OrthoDB" id="2687452at2759"/>
<dbReference type="Gene3D" id="3.30.160.60">
    <property type="entry name" value="Classic Zinc Finger"/>
    <property type="match status" value="2"/>
</dbReference>
<gene>
    <name evidence="3" type="ORF">ASPCAL11353</name>
</gene>
<dbReference type="InterPro" id="IPR036236">
    <property type="entry name" value="Znf_C2H2_sf"/>
</dbReference>
<dbReference type="STRING" id="454130.A0A0U5CE67"/>
<reference evidence="4" key="1">
    <citation type="journal article" date="2016" name="Genome Announc.">
        <title>Draft genome sequences of fungus Aspergillus calidoustus.</title>
        <authorList>
            <person name="Horn F."/>
            <person name="Linde J."/>
            <person name="Mattern D.J."/>
            <person name="Walther G."/>
            <person name="Guthke R."/>
            <person name="Scherlach K."/>
            <person name="Martin K."/>
            <person name="Brakhage A.A."/>
            <person name="Petzke L."/>
            <person name="Valiante V."/>
        </authorList>
    </citation>
    <scope>NUCLEOTIDE SEQUENCE [LARGE SCALE GENOMIC DNA]</scope>
    <source>
        <strain evidence="4">SF006504</strain>
    </source>
</reference>
<dbReference type="SUPFAM" id="SSF57667">
    <property type="entry name" value="beta-beta-alpha zinc fingers"/>
    <property type="match status" value="1"/>
</dbReference>
<dbReference type="InterPro" id="IPR013087">
    <property type="entry name" value="Znf_C2H2_type"/>
</dbReference>
<dbReference type="Pfam" id="PF00096">
    <property type="entry name" value="zf-C2H2"/>
    <property type="match status" value="1"/>
</dbReference>
<dbReference type="Proteomes" id="UP000054771">
    <property type="component" value="Unassembled WGS sequence"/>
</dbReference>
<dbReference type="PROSITE" id="PS00028">
    <property type="entry name" value="ZINC_FINGER_C2H2_1"/>
    <property type="match status" value="1"/>
</dbReference>
<organism evidence="3 4">
    <name type="scientific">Aspergillus calidoustus</name>
    <dbReference type="NCBI Taxonomy" id="454130"/>
    <lineage>
        <taxon>Eukaryota</taxon>
        <taxon>Fungi</taxon>
        <taxon>Dikarya</taxon>
        <taxon>Ascomycota</taxon>
        <taxon>Pezizomycotina</taxon>
        <taxon>Eurotiomycetes</taxon>
        <taxon>Eurotiomycetidae</taxon>
        <taxon>Eurotiales</taxon>
        <taxon>Aspergillaceae</taxon>
        <taxon>Aspergillus</taxon>
        <taxon>Aspergillus subgen. Nidulantes</taxon>
    </lineage>
</organism>
<dbReference type="PROSITE" id="PS50157">
    <property type="entry name" value="ZINC_FINGER_C2H2_2"/>
    <property type="match status" value="1"/>
</dbReference>
<feature type="domain" description="C2H2-type" evidence="2">
    <location>
        <begin position="199"/>
        <end position="226"/>
    </location>
</feature>
<keyword evidence="1" id="KW-0863">Zinc-finger</keyword>
<keyword evidence="1" id="KW-0479">Metal-binding</keyword>
<evidence type="ECO:0000256" key="1">
    <source>
        <dbReference type="PROSITE-ProRule" id="PRU00042"/>
    </source>
</evidence>